<organism evidence="1 2">
    <name type="scientific">Pseudomonas arsenicoxydans</name>
    <dbReference type="NCBI Taxonomy" id="702115"/>
    <lineage>
        <taxon>Bacteria</taxon>
        <taxon>Pseudomonadati</taxon>
        <taxon>Pseudomonadota</taxon>
        <taxon>Gammaproteobacteria</taxon>
        <taxon>Pseudomonadales</taxon>
        <taxon>Pseudomonadaceae</taxon>
        <taxon>Pseudomonas</taxon>
    </lineage>
</organism>
<dbReference type="AlphaFoldDB" id="A0A1H0JVK4"/>
<dbReference type="EMBL" id="LT629705">
    <property type="protein sequence ID" value="SDO47798.1"/>
    <property type="molecule type" value="Genomic_DNA"/>
</dbReference>
<name>A0A1H0JVK4_9PSED</name>
<reference evidence="1 2" key="1">
    <citation type="submission" date="2016-10" db="EMBL/GenBank/DDBJ databases">
        <authorList>
            <person name="de Groot N.N."/>
        </authorList>
    </citation>
    <scope>NUCLEOTIDE SEQUENCE [LARGE SCALE GENOMIC DNA]</scope>
    <source>
        <strain evidence="1 2">CECT 7543</strain>
    </source>
</reference>
<proteinExistence type="predicted"/>
<accession>A0A1H0JVK4</accession>
<evidence type="ECO:0000313" key="1">
    <source>
        <dbReference type="EMBL" id="SDO47798.1"/>
    </source>
</evidence>
<evidence type="ECO:0000313" key="2">
    <source>
        <dbReference type="Proteomes" id="UP000198827"/>
    </source>
</evidence>
<sequence>MTPSEKLVDWNRKWRIQSGIVICRKCAAQQPETLSNQPFAHGSGCGEVSSQFSQPWTDLDAIRKSFVL</sequence>
<gene>
    <name evidence="1" type="ORF">SAMN04489798_3057</name>
</gene>
<protein>
    <submittedName>
        <fullName evidence="1">Uncharacterized protein</fullName>
    </submittedName>
</protein>
<dbReference type="Proteomes" id="UP000198827">
    <property type="component" value="Chromosome I"/>
</dbReference>